<evidence type="ECO:0000313" key="4">
    <source>
        <dbReference type="Proteomes" id="UP000799537"/>
    </source>
</evidence>
<dbReference type="Proteomes" id="UP000799537">
    <property type="component" value="Unassembled WGS sequence"/>
</dbReference>
<evidence type="ECO:0000256" key="1">
    <source>
        <dbReference type="ARBA" id="ARBA00022801"/>
    </source>
</evidence>
<feature type="domain" description="Alpha/beta hydrolase fold-3" evidence="2">
    <location>
        <begin position="62"/>
        <end position="271"/>
    </location>
</feature>
<keyword evidence="4" id="KW-1185">Reference proteome</keyword>
<dbReference type="PANTHER" id="PTHR48081:SF8">
    <property type="entry name" value="ALPHA_BETA HYDROLASE FOLD-3 DOMAIN-CONTAINING PROTEIN-RELATED"/>
    <property type="match status" value="1"/>
</dbReference>
<dbReference type="InterPro" id="IPR013094">
    <property type="entry name" value="AB_hydrolase_3"/>
</dbReference>
<keyword evidence="1" id="KW-0378">Hydrolase</keyword>
<gene>
    <name evidence="3" type="ORF">M409DRAFT_70909</name>
</gene>
<dbReference type="PANTHER" id="PTHR48081">
    <property type="entry name" value="AB HYDROLASE SUPERFAMILY PROTEIN C4A8.06C"/>
    <property type="match status" value="1"/>
</dbReference>
<evidence type="ECO:0000313" key="3">
    <source>
        <dbReference type="EMBL" id="KAF2159594.1"/>
    </source>
</evidence>
<dbReference type="OrthoDB" id="408631at2759"/>
<dbReference type="AlphaFoldDB" id="A0A6A6BXM9"/>
<dbReference type="Pfam" id="PF07859">
    <property type="entry name" value="Abhydrolase_3"/>
    <property type="match status" value="1"/>
</dbReference>
<dbReference type="Gene3D" id="3.40.50.1820">
    <property type="entry name" value="alpha/beta hydrolase"/>
    <property type="match status" value="1"/>
</dbReference>
<organism evidence="3 4">
    <name type="scientific">Zasmidium cellare ATCC 36951</name>
    <dbReference type="NCBI Taxonomy" id="1080233"/>
    <lineage>
        <taxon>Eukaryota</taxon>
        <taxon>Fungi</taxon>
        <taxon>Dikarya</taxon>
        <taxon>Ascomycota</taxon>
        <taxon>Pezizomycotina</taxon>
        <taxon>Dothideomycetes</taxon>
        <taxon>Dothideomycetidae</taxon>
        <taxon>Mycosphaerellales</taxon>
        <taxon>Mycosphaerellaceae</taxon>
        <taxon>Zasmidium</taxon>
    </lineage>
</organism>
<dbReference type="InterPro" id="IPR029058">
    <property type="entry name" value="AB_hydrolase_fold"/>
</dbReference>
<proteinExistence type="predicted"/>
<sequence length="314" mass="34317">MLLSHEELKRSSEIDPSIAELESTLTEYYVDITLRDGTPSTLKIVRPTTSPPDGSPLIALLFGGGFCAGTEEQMTPYARGLARAFGAVVVSVKYRLAPQHPFPAQQLDSFDGIKWAASHAAELQADPSKGFIVGGVSAGGNCAAVVTRMAQEQPLAYPVTGQWLAIPSLFDAEVVPDQYKSSFISREQNANAHVLDEAALAAIRKFTKWDNTSPVRFPTLFRTPLSELPPTFFQVCGMDPLRDDGLIYDEMLKEAGVKTRMNFYPGCPHGHWTMYKGLEISRQGYKDVMTGIGWLLGKEITEEEGFKALAIPGA</sequence>
<dbReference type="RefSeq" id="XP_033660483.1">
    <property type="nucleotide sequence ID" value="XM_033818960.1"/>
</dbReference>
<protein>
    <recommendedName>
        <fullName evidence="2">Alpha/beta hydrolase fold-3 domain-containing protein</fullName>
    </recommendedName>
</protein>
<dbReference type="GeneID" id="54572232"/>
<dbReference type="EMBL" id="ML993635">
    <property type="protein sequence ID" value="KAF2159594.1"/>
    <property type="molecule type" value="Genomic_DNA"/>
</dbReference>
<reference evidence="3" key="1">
    <citation type="journal article" date="2020" name="Stud. Mycol.">
        <title>101 Dothideomycetes genomes: a test case for predicting lifestyles and emergence of pathogens.</title>
        <authorList>
            <person name="Haridas S."/>
            <person name="Albert R."/>
            <person name="Binder M."/>
            <person name="Bloem J."/>
            <person name="Labutti K."/>
            <person name="Salamov A."/>
            <person name="Andreopoulos B."/>
            <person name="Baker S."/>
            <person name="Barry K."/>
            <person name="Bills G."/>
            <person name="Bluhm B."/>
            <person name="Cannon C."/>
            <person name="Castanera R."/>
            <person name="Culley D."/>
            <person name="Daum C."/>
            <person name="Ezra D."/>
            <person name="Gonzalez J."/>
            <person name="Henrissat B."/>
            <person name="Kuo A."/>
            <person name="Liang C."/>
            <person name="Lipzen A."/>
            <person name="Lutzoni F."/>
            <person name="Magnuson J."/>
            <person name="Mondo S."/>
            <person name="Nolan M."/>
            <person name="Ohm R."/>
            <person name="Pangilinan J."/>
            <person name="Park H.-J."/>
            <person name="Ramirez L."/>
            <person name="Alfaro M."/>
            <person name="Sun H."/>
            <person name="Tritt A."/>
            <person name="Yoshinaga Y."/>
            <person name="Zwiers L.-H."/>
            <person name="Turgeon B."/>
            <person name="Goodwin S."/>
            <person name="Spatafora J."/>
            <person name="Crous P."/>
            <person name="Grigoriev I."/>
        </authorList>
    </citation>
    <scope>NUCLEOTIDE SEQUENCE</scope>
    <source>
        <strain evidence="3">ATCC 36951</strain>
    </source>
</reference>
<dbReference type="InterPro" id="IPR050300">
    <property type="entry name" value="GDXG_lipolytic_enzyme"/>
</dbReference>
<accession>A0A6A6BXM9</accession>
<name>A0A6A6BXM9_ZASCE</name>
<dbReference type="SUPFAM" id="SSF53474">
    <property type="entry name" value="alpha/beta-Hydrolases"/>
    <property type="match status" value="1"/>
</dbReference>
<evidence type="ECO:0000259" key="2">
    <source>
        <dbReference type="Pfam" id="PF07859"/>
    </source>
</evidence>
<dbReference type="GO" id="GO:0016787">
    <property type="term" value="F:hydrolase activity"/>
    <property type="evidence" value="ECO:0007669"/>
    <property type="project" value="UniProtKB-KW"/>
</dbReference>